<accession>A0A6F8XVT3</accession>
<dbReference type="EMBL" id="AP022870">
    <property type="protein sequence ID" value="BCB77923.1"/>
    <property type="molecule type" value="Genomic_DNA"/>
</dbReference>
<reference evidence="2 3" key="1">
    <citation type="submission" date="2020-03" db="EMBL/GenBank/DDBJ databases">
        <title>Whole genome shotgun sequence of Phytohabitans flavus NBRC 107702.</title>
        <authorList>
            <person name="Komaki H."/>
            <person name="Tamura T."/>
        </authorList>
    </citation>
    <scope>NUCLEOTIDE SEQUENCE [LARGE SCALE GENOMIC DNA]</scope>
    <source>
        <strain evidence="2 3">NBRC 107702</strain>
    </source>
</reference>
<evidence type="ECO:0000256" key="1">
    <source>
        <dbReference type="SAM" id="Phobius"/>
    </source>
</evidence>
<keyword evidence="1" id="KW-0812">Transmembrane</keyword>
<keyword evidence="3" id="KW-1185">Reference proteome</keyword>
<protein>
    <submittedName>
        <fullName evidence="2">Uncharacterized protein</fullName>
    </submittedName>
</protein>
<dbReference type="KEGG" id="pfla:Pflav_043330"/>
<name>A0A6F8XVT3_9ACTN</name>
<reference evidence="2 3" key="2">
    <citation type="submission" date="2020-03" db="EMBL/GenBank/DDBJ databases">
        <authorList>
            <person name="Ichikawa N."/>
            <person name="Kimura A."/>
            <person name="Kitahashi Y."/>
            <person name="Uohara A."/>
        </authorList>
    </citation>
    <scope>NUCLEOTIDE SEQUENCE [LARGE SCALE GENOMIC DNA]</scope>
    <source>
        <strain evidence="2 3">NBRC 107702</strain>
    </source>
</reference>
<dbReference type="RefSeq" id="WP_197938661.1">
    <property type="nucleotide sequence ID" value="NZ_AP022870.1"/>
</dbReference>
<keyword evidence="1" id="KW-0472">Membrane</keyword>
<dbReference type="AlphaFoldDB" id="A0A6F8XVT3"/>
<keyword evidence="1" id="KW-1133">Transmembrane helix</keyword>
<evidence type="ECO:0000313" key="2">
    <source>
        <dbReference type="EMBL" id="BCB77923.1"/>
    </source>
</evidence>
<dbReference type="Proteomes" id="UP000502508">
    <property type="component" value="Chromosome"/>
</dbReference>
<evidence type="ECO:0000313" key="3">
    <source>
        <dbReference type="Proteomes" id="UP000502508"/>
    </source>
</evidence>
<proteinExistence type="predicted"/>
<feature type="transmembrane region" description="Helical" evidence="1">
    <location>
        <begin position="39"/>
        <end position="60"/>
    </location>
</feature>
<gene>
    <name evidence="2" type="ORF">Pflav_043330</name>
</gene>
<sequence length="73" mass="7689">MELSSRGGPAWLPPRALTILVGMAAAVVAIAGIRAFSGTLGPAFLALVLVVTVHPLQVWLRRWGCRAGSAHSW</sequence>
<feature type="transmembrane region" description="Helical" evidence="1">
    <location>
        <begin position="12"/>
        <end position="33"/>
    </location>
</feature>
<organism evidence="2 3">
    <name type="scientific">Phytohabitans flavus</name>
    <dbReference type="NCBI Taxonomy" id="1076124"/>
    <lineage>
        <taxon>Bacteria</taxon>
        <taxon>Bacillati</taxon>
        <taxon>Actinomycetota</taxon>
        <taxon>Actinomycetes</taxon>
        <taxon>Micromonosporales</taxon>
        <taxon>Micromonosporaceae</taxon>
    </lineage>
</organism>